<keyword evidence="2" id="KW-1185">Reference proteome</keyword>
<reference evidence="1 2" key="1">
    <citation type="journal article" date="2021" name="Hortic Res">
        <title>High-quality reference genome and annotation aids understanding of berry development for evergreen blueberry (Vaccinium darrowii).</title>
        <authorList>
            <person name="Yu J."/>
            <person name="Hulse-Kemp A.M."/>
            <person name="Babiker E."/>
            <person name="Staton M."/>
        </authorList>
    </citation>
    <scope>NUCLEOTIDE SEQUENCE [LARGE SCALE GENOMIC DNA]</scope>
    <source>
        <strain evidence="2">cv. NJ 8807/NJ 8810</strain>
        <tissue evidence="1">Young leaf</tissue>
    </source>
</reference>
<sequence length="286" mass="32526">MSSACSDTVVLWNPSTRKSRRLPYAAVEFPNQPRYFVNRVYGFGYDSVSDDYKLVRIVVLRGKEDDSVHYEVKVYSLESNSWHRVGKFPHYPYLNRVGGVLASGNLHWVVNEETEHGETNLIVSFDLGCEEYGLVAQPEFTNTKFHLDVEVLGGCLSLICNFYLTNVDIWVMKEYGVKGSWTKLISVPQPGVLRSFQNVRPIGYSKRGGEVLLQHGPLRLLWYDLKGKTGKSVRMRDVQELSQVTMCVGSLVSLKSRGGERDRKKKQEQEERNMGGFLSTGFKLVL</sequence>
<evidence type="ECO:0000313" key="1">
    <source>
        <dbReference type="EMBL" id="KAH7863356.1"/>
    </source>
</evidence>
<gene>
    <name evidence="1" type="ORF">Vadar_016497</name>
</gene>
<protein>
    <submittedName>
        <fullName evidence="1">Uncharacterized protein</fullName>
    </submittedName>
</protein>
<comment type="caution">
    <text evidence="1">The sequence shown here is derived from an EMBL/GenBank/DDBJ whole genome shotgun (WGS) entry which is preliminary data.</text>
</comment>
<dbReference type="Proteomes" id="UP000828048">
    <property type="component" value="Chromosome 12"/>
</dbReference>
<name>A0ACB7ZD35_9ERIC</name>
<dbReference type="EMBL" id="CM037162">
    <property type="protein sequence ID" value="KAH7863356.1"/>
    <property type="molecule type" value="Genomic_DNA"/>
</dbReference>
<accession>A0ACB7ZD35</accession>
<organism evidence="1 2">
    <name type="scientific">Vaccinium darrowii</name>
    <dbReference type="NCBI Taxonomy" id="229202"/>
    <lineage>
        <taxon>Eukaryota</taxon>
        <taxon>Viridiplantae</taxon>
        <taxon>Streptophyta</taxon>
        <taxon>Embryophyta</taxon>
        <taxon>Tracheophyta</taxon>
        <taxon>Spermatophyta</taxon>
        <taxon>Magnoliopsida</taxon>
        <taxon>eudicotyledons</taxon>
        <taxon>Gunneridae</taxon>
        <taxon>Pentapetalae</taxon>
        <taxon>asterids</taxon>
        <taxon>Ericales</taxon>
        <taxon>Ericaceae</taxon>
        <taxon>Vaccinioideae</taxon>
        <taxon>Vaccinieae</taxon>
        <taxon>Vaccinium</taxon>
    </lineage>
</organism>
<proteinExistence type="predicted"/>
<evidence type="ECO:0000313" key="2">
    <source>
        <dbReference type="Proteomes" id="UP000828048"/>
    </source>
</evidence>